<evidence type="ECO:0008006" key="3">
    <source>
        <dbReference type="Google" id="ProtNLM"/>
    </source>
</evidence>
<proteinExistence type="predicted"/>
<gene>
    <name evidence="1" type="ORF">Pla52n_18120</name>
</gene>
<dbReference type="EMBL" id="SJPN01000002">
    <property type="protein sequence ID" value="TWU06092.1"/>
    <property type="molecule type" value="Genomic_DNA"/>
</dbReference>
<organism evidence="1 2">
    <name type="scientific">Stieleria varia</name>
    <dbReference type="NCBI Taxonomy" id="2528005"/>
    <lineage>
        <taxon>Bacteria</taxon>
        <taxon>Pseudomonadati</taxon>
        <taxon>Planctomycetota</taxon>
        <taxon>Planctomycetia</taxon>
        <taxon>Pirellulales</taxon>
        <taxon>Pirellulaceae</taxon>
        <taxon>Stieleria</taxon>
    </lineage>
</organism>
<dbReference type="AlphaFoldDB" id="A0A5C6B3I0"/>
<dbReference type="Proteomes" id="UP000320176">
    <property type="component" value="Unassembled WGS sequence"/>
</dbReference>
<comment type="caution">
    <text evidence="1">The sequence shown here is derived from an EMBL/GenBank/DDBJ whole genome shotgun (WGS) entry which is preliminary data.</text>
</comment>
<sequence length="301" mass="34619">MMHERNSMTSGGKTRRILDLAQSNPAFRNKVIALGALGDQMTYPSMELFQRFVPLMLEIAAEVGLLDGIDQSAADELNEWFLDSANELAYLVCNRQRITPSRKFKKPIGNVFVSWTVKNPRDREATRGVKAALDWFNIDYFDYTEHQLDDEADMSQQITQQLKDAIAKSRFSVEIVSSEASRPWVQFERSLIAKNASIRRFLVCLESDKARFMRMSAELEARITRIDMSGGRFGTIQTESMEQWMRQAADTSYFATVDFSYHCYKLADVIRSLLSGQRKRHPIFSCLDAFRFSVLCQQLQQ</sequence>
<dbReference type="Gene3D" id="3.40.50.10140">
    <property type="entry name" value="Toll/interleukin-1 receptor homology (TIR) domain"/>
    <property type="match status" value="1"/>
</dbReference>
<name>A0A5C6B3I0_9BACT</name>
<accession>A0A5C6B3I0</accession>
<keyword evidence="2" id="KW-1185">Reference proteome</keyword>
<reference evidence="1 2" key="1">
    <citation type="submission" date="2019-02" db="EMBL/GenBank/DDBJ databases">
        <title>Deep-cultivation of Planctomycetes and their phenomic and genomic characterization uncovers novel biology.</title>
        <authorList>
            <person name="Wiegand S."/>
            <person name="Jogler M."/>
            <person name="Boedeker C."/>
            <person name="Pinto D."/>
            <person name="Vollmers J."/>
            <person name="Rivas-Marin E."/>
            <person name="Kohn T."/>
            <person name="Peeters S.H."/>
            <person name="Heuer A."/>
            <person name="Rast P."/>
            <person name="Oberbeckmann S."/>
            <person name="Bunk B."/>
            <person name="Jeske O."/>
            <person name="Meyerdierks A."/>
            <person name="Storesund J.E."/>
            <person name="Kallscheuer N."/>
            <person name="Luecker S."/>
            <person name="Lage O.M."/>
            <person name="Pohl T."/>
            <person name="Merkel B.J."/>
            <person name="Hornburger P."/>
            <person name="Mueller R.-W."/>
            <person name="Bruemmer F."/>
            <person name="Labrenz M."/>
            <person name="Spormann A.M."/>
            <person name="Op Den Camp H."/>
            <person name="Overmann J."/>
            <person name="Amann R."/>
            <person name="Jetten M.S.M."/>
            <person name="Mascher T."/>
            <person name="Medema M.H."/>
            <person name="Devos D.P."/>
            <person name="Kaster A.-K."/>
            <person name="Ovreas L."/>
            <person name="Rohde M."/>
            <person name="Galperin M.Y."/>
            <person name="Jogler C."/>
        </authorList>
    </citation>
    <scope>NUCLEOTIDE SEQUENCE [LARGE SCALE GENOMIC DNA]</scope>
    <source>
        <strain evidence="1 2">Pla52n</strain>
    </source>
</reference>
<evidence type="ECO:0000313" key="2">
    <source>
        <dbReference type="Proteomes" id="UP000320176"/>
    </source>
</evidence>
<dbReference type="InterPro" id="IPR035897">
    <property type="entry name" value="Toll_tir_struct_dom_sf"/>
</dbReference>
<evidence type="ECO:0000313" key="1">
    <source>
        <dbReference type="EMBL" id="TWU06092.1"/>
    </source>
</evidence>
<protein>
    <recommendedName>
        <fullName evidence="3">TIR domain-containing protein</fullName>
    </recommendedName>
</protein>